<dbReference type="InterPro" id="IPR050863">
    <property type="entry name" value="CenT-Element_Derived"/>
</dbReference>
<sequence>MQNGESSRFSPRHARSGGVAARAFDLPRPPSEWSLYNILRNEAKLVKLPKDTYNYKKSVDPVIDSLDRALIHEFDKMEMAMKTLTDHALLYRSKLFVEEHYKSLPADKRPGFSKGWLHRFKKRHGIRCQRKQGEAASVDTATVADGRANMRCMTDFKVSGYKADKTRLTMAVATNADGSDKLPLLFIGRSKNPRAFKGHDVRGELGVEYTN</sequence>
<dbReference type="InterPro" id="IPR004875">
    <property type="entry name" value="DDE_SF_endonuclease_dom"/>
</dbReference>
<gene>
    <name evidence="3" type="ORF">F442_13687</name>
</gene>
<feature type="domain" description="HTH CENPB-type" evidence="2">
    <location>
        <begin position="54"/>
        <end position="130"/>
    </location>
</feature>
<keyword evidence="1" id="KW-0238">DNA-binding</keyword>
<feature type="non-terminal residue" evidence="3">
    <location>
        <position position="211"/>
    </location>
</feature>
<proteinExistence type="predicted"/>
<name>W2YVL5_PHYNI</name>
<dbReference type="GO" id="GO:0003677">
    <property type="term" value="F:DNA binding"/>
    <property type="evidence" value="ECO:0007669"/>
    <property type="project" value="UniProtKB-KW"/>
</dbReference>
<reference evidence="3 4" key="1">
    <citation type="submission" date="2013-11" db="EMBL/GenBank/DDBJ databases">
        <title>The Genome Sequence of Phytophthora parasitica P10297.</title>
        <authorList>
            <consortium name="The Broad Institute Genomics Platform"/>
            <person name="Russ C."/>
            <person name="Tyler B."/>
            <person name="Panabieres F."/>
            <person name="Shan W."/>
            <person name="Tripathy S."/>
            <person name="Grunwald N."/>
            <person name="Machado M."/>
            <person name="Johnson C.S."/>
            <person name="Walker B."/>
            <person name="Young S.K."/>
            <person name="Zeng Q."/>
            <person name="Gargeya S."/>
            <person name="Fitzgerald M."/>
            <person name="Haas B."/>
            <person name="Abouelleil A."/>
            <person name="Allen A.W."/>
            <person name="Alvarado L."/>
            <person name="Arachchi H.M."/>
            <person name="Berlin A.M."/>
            <person name="Chapman S.B."/>
            <person name="Gainer-Dewar J."/>
            <person name="Goldberg J."/>
            <person name="Griggs A."/>
            <person name="Gujja S."/>
            <person name="Hansen M."/>
            <person name="Howarth C."/>
            <person name="Imamovic A."/>
            <person name="Ireland A."/>
            <person name="Larimer J."/>
            <person name="McCowan C."/>
            <person name="Murphy C."/>
            <person name="Pearson M."/>
            <person name="Poon T.W."/>
            <person name="Priest M."/>
            <person name="Roberts A."/>
            <person name="Saif S."/>
            <person name="Shea T."/>
            <person name="Sisk P."/>
            <person name="Sykes S."/>
            <person name="Wortman J."/>
            <person name="Nusbaum C."/>
            <person name="Birren B."/>
        </authorList>
    </citation>
    <scope>NUCLEOTIDE SEQUENCE [LARGE SCALE GENOMIC DNA]</scope>
    <source>
        <strain evidence="3 4">P10297</strain>
    </source>
</reference>
<dbReference type="Pfam" id="PF03184">
    <property type="entry name" value="DDE_1"/>
    <property type="match status" value="1"/>
</dbReference>
<accession>W2YVL5</accession>
<dbReference type="PROSITE" id="PS51253">
    <property type="entry name" value="HTH_CENPB"/>
    <property type="match status" value="1"/>
</dbReference>
<dbReference type="InterPro" id="IPR009057">
    <property type="entry name" value="Homeodomain-like_sf"/>
</dbReference>
<dbReference type="PANTHER" id="PTHR19303">
    <property type="entry name" value="TRANSPOSON"/>
    <property type="match status" value="1"/>
</dbReference>
<dbReference type="Gene3D" id="1.10.10.60">
    <property type="entry name" value="Homeodomain-like"/>
    <property type="match status" value="1"/>
</dbReference>
<organism evidence="3 4">
    <name type="scientific">Phytophthora nicotianae P10297</name>
    <dbReference type="NCBI Taxonomy" id="1317064"/>
    <lineage>
        <taxon>Eukaryota</taxon>
        <taxon>Sar</taxon>
        <taxon>Stramenopiles</taxon>
        <taxon>Oomycota</taxon>
        <taxon>Peronosporomycetes</taxon>
        <taxon>Peronosporales</taxon>
        <taxon>Peronosporaceae</taxon>
        <taxon>Phytophthora</taxon>
    </lineage>
</organism>
<dbReference type="InterPro" id="IPR006600">
    <property type="entry name" value="HTH_CenpB_DNA-bd_dom"/>
</dbReference>
<protein>
    <recommendedName>
        <fullName evidence="2">HTH CENPB-type domain-containing protein</fullName>
    </recommendedName>
</protein>
<comment type="caution">
    <text evidence="3">The sequence shown here is derived from an EMBL/GenBank/DDBJ whole genome shotgun (WGS) entry which is preliminary data.</text>
</comment>
<evidence type="ECO:0000256" key="1">
    <source>
        <dbReference type="ARBA" id="ARBA00023125"/>
    </source>
</evidence>
<dbReference type="Pfam" id="PF03221">
    <property type="entry name" value="HTH_Tnp_Tc5"/>
    <property type="match status" value="1"/>
</dbReference>
<evidence type="ECO:0000259" key="2">
    <source>
        <dbReference type="PROSITE" id="PS51253"/>
    </source>
</evidence>
<dbReference type="EMBL" id="ANIY01002873">
    <property type="protein sequence ID" value="ETP38761.1"/>
    <property type="molecule type" value="Genomic_DNA"/>
</dbReference>
<evidence type="ECO:0000313" key="4">
    <source>
        <dbReference type="Proteomes" id="UP000018948"/>
    </source>
</evidence>
<dbReference type="PANTHER" id="PTHR19303:SF73">
    <property type="entry name" value="PROTEIN PDC2"/>
    <property type="match status" value="1"/>
</dbReference>
<dbReference type="SUPFAM" id="SSF46689">
    <property type="entry name" value="Homeodomain-like"/>
    <property type="match status" value="1"/>
</dbReference>
<dbReference type="AlphaFoldDB" id="W2YVL5"/>
<dbReference type="GO" id="GO:0005634">
    <property type="term" value="C:nucleus"/>
    <property type="evidence" value="ECO:0007669"/>
    <property type="project" value="TreeGrafter"/>
</dbReference>
<dbReference type="OrthoDB" id="95561at2759"/>
<evidence type="ECO:0000313" key="3">
    <source>
        <dbReference type="EMBL" id="ETP38761.1"/>
    </source>
</evidence>
<dbReference type="Proteomes" id="UP000018948">
    <property type="component" value="Unassembled WGS sequence"/>
</dbReference>